<organism evidence="2">
    <name type="scientific">marine sediment metagenome</name>
    <dbReference type="NCBI Taxonomy" id="412755"/>
    <lineage>
        <taxon>unclassified sequences</taxon>
        <taxon>metagenomes</taxon>
        <taxon>ecological metagenomes</taxon>
    </lineage>
</organism>
<comment type="caution">
    <text evidence="2">The sequence shown here is derived from an EMBL/GenBank/DDBJ whole genome shotgun (WGS) entry which is preliminary data.</text>
</comment>
<gene>
    <name evidence="2" type="ORF">LCGC14_0334660</name>
</gene>
<reference evidence="2" key="1">
    <citation type="journal article" date="2015" name="Nature">
        <title>Complex archaea that bridge the gap between prokaryotes and eukaryotes.</title>
        <authorList>
            <person name="Spang A."/>
            <person name="Saw J.H."/>
            <person name="Jorgensen S.L."/>
            <person name="Zaremba-Niedzwiedzka K."/>
            <person name="Martijn J."/>
            <person name="Lind A.E."/>
            <person name="van Eijk R."/>
            <person name="Schleper C."/>
            <person name="Guy L."/>
            <person name="Ettema T.J."/>
        </authorList>
    </citation>
    <scope>NUCLEOTIDE SEQUENCE</scope>
</reference>
<evidence type="ECO:0000313" key="2">
    <source>
        <dbReference type="EMBL" id="KKN79958.1"/>
    </source>
</evidence>
<evidence type="ECO:0000256" key="1">
    <source>
        <dbReference type="SAM" id="MobiDB-lite"/>
    </source>
</evidence>
<name>A0A0F9WMV1_9ZZZZ</name>
<feature type="compositionally biased region" description="Basic and acidic residues" evidence="1">
    <location>
        <begin position="40"/>
        <end position="52"/>
    </location>
</feature>
<protein>
    <submittedName>
        <fullName evidence="2">Uncharacterized protein</fullName>
    </submittedName>
</protein>
<accession>A0A0F9WMV1</accession>
<proteinExistence type="predicted"/>
<feature type="compositionally biased region" description="Basic and acidic residues" evidence="1">
    <location>
        <begin position="1"/>
        <end position="29"/>
    </location>
</feature>
<dbReference type="EMBL" id="LAZR01000239">
    <property type="protein sequence ID" value="KKN79958.1"/>
    <property type="molecule type" value="Genomic_DNA"/>
</dbReference>
<feature type="region of interest" description="Disordered" evidence="1">
    <location>
        <begin position="1"/>
        <end position="52"/>
    </location>
</feature>
<dbReference type="AlphaFoldDB" id="A0A0F9WMV1"/>
<sequence>MKNDTLPMRSEDFFHMVREGLKVKPERSTPAKGKQTASPKKADKAPEPQKQA</sequence>